<reference evidence="2" key="1">
    <citation type="journal article" date="2021" name="G3 (Bethesda)">
        <title>Genome and transcriptome analysis of the beet armyworm Spodoptera exigua reveals targets for pest control. .</title>
        <authorList>
            <person name="Simon S."/>
            <person name="Breeschoten T."/>
            <person name="Jansen H.J."/>
            <person name="Dirks R.P."/>
            <person name="Schranz M.E."/>
            <person name="Ros V.I.D."/>
        </authorList>
    </citation>
    <scope>NUCLEOTIDE SEQUENCE</scope>
    <source>
        <strain evidence="2">TB_SE_WUR_2020</strain>
    </source>
</reference>
<dbReference type="Proteomes" id="UP000814243">
    <property type="component" value="Unassembled WGS sequence"/>
</dbReference>
<evidence type="ECO:0000313" key="2">
    <source>
        <dbReference type="EMBL" id="KAH9632463.1"/>
    </source>
</evidence>
<proteinExistence type="predicted"/>
<dbReference type="SUPFAM" id="SSF81665">
    <property type="entry name" value="Calcium ATPase, transmembrane domain M"/>
    <property type="match status" value="1"/>
</dbReference>
<feature type="domain" description="Cation-transporting P-type ATPase N-terminal" evidence="1">
    <location>
        <begin position="43"/>
        <end position="103"/>
    </location>
</feature>
<accession>A0A922SCM3</accession>
<dbReference type="SMART" id="SM00831">
    <property type="entry name" value="Cation_ATPase_N"/>
    <property type="match status" value="1"/>
</dbReference>
<dbReference type="InterPro" id="IPR023298">
    <property type="entry name" value="ATPase_P-typ_TM_dom_sf"/>
</dbReference>
<evidence type="ECO:0000313" key="3">
    <source>
        <dbReference type="Proteomes" id="UP000814243"/>
    </source>
</evidence>
<dbReference type="InterPro" id="IPR004014">
    <property type="entry name" value="ATPase_P-typ_cation-transptr_N"/>
</dbReference>
<protein>
    <recommendedName>
        <fullName evidence="1">Cation-transporting P-type ATPase N-terminal domain-containing protein</fullName>
    </recommendedName>
</protein>
<name>A0A922SCM3_SPOEX</name>
<dbReference type="Pfam" id="PF00690">
    <property type="entry name" value="Cation_ATPase_N"/>
    <property type="match status" value="1"/>
</dbReference>
<organism evidence="2 3">
    <name type="scientific">Spodoptera exigua</name>
    <name type="common">Beet armyworm</name>
    <name type="synonym">Noctua fulgens</name>
    <dbReference type="NCBI Taxonomy" id="7107"/>
    <lineage>
        <taxon>Eukaryota</taxon>
        <taxon>Metazoa</taxon>
        <taxon>Ecdysozoa</taxon>
        <taxon>Arthropoda</taxon>
        <taxon>Hexapoda</taxon>
        <taxon>Insecta</taxon>
        <taxon>Pterygota</taxon>
        <taxon>Neoptera</taxon>
        <taxon>Endopterygota</taxon>
        <taxon>Lepidoptera</taxon>
        <taxon>Glossata</taxon>
        <taxon>Ditrysia</taxon>
        <taxon>Noctuoidea</taxon>
        <taxon>Noctuidae</taxon>
        <taxon>Amphipyrinae</taxon>
        <taxon>Spodoptera</taxon>
    </lineage>
</organism>
<dbReference type="AlphaFoldDB" id="A0A922SCM3"/>
<dbReference type="EMBL" id="JACEFF010000710">
    <property type="protein sequence ID" value="KAH9632463.1"/>
    <property type="molecule type" value="Genomic_DNA"/>
</dbReference>
<evidence type="ECO:0000259" key="1">
    <source>
        <dbReference type="SMART" id="SM00831"/>
    </source>
</evidence>
<gene>
    <name evidence="2" type="ORF">HF086_014547</name>
</gene>
<comment type="caution">
    <text evidence="2">The sequence shown here is derived from an EMBL/GenBank/DDBJ whole genome shotgun (WGS) entry which is preliminary data.</text>
</comment>
<sequence length="106" mass="11861">MSSATSSSVSLSEFFRPITPKGLRSRDLSHTRLNLLKKEIQTDLHLIPLQELYERLRTDPVNGLTKEMAQALLAFHGPNTLTPATEQGWFKKLIKSLCTGISINPN</sequence>